<reference evidence="3" key="1">
    <citation type="journal article" date="2023" name="Int. J. Syst. Evol. Microbiol.">
        <title>Mesoterricola silvestris gen. nov., sp. nov., Mesoterricola sediminis sp. nov., Geothrix oryzae sp. nov., Geothrix edaphica sp. nov., Geothrix rubra sp. nov., and Geothrix limicola sp. nov., six novel members of Acidobacteriota isolated from soils.</title>
        <authorList>
            <person name="Itoh H."/>
            <person name="Sugisawa Y."/>
            <person name="Mise K."/>
            <person name="Xu Z."/>
            <person name="Kuniyasu M."/>
            <person name="Ushijima N."/>
            <person name="Kawano K."/>
            <person name="Kobayashi E."/>
            <person name="Shiratori Y."/>
            <person name="Masuda Y."/>
            <person name="Senoo K."/>
        </authorList>
    </citation>
    <scope>NUCLEOTIDE SEQUENCE [LARGE SCALE GENOMIC DNA]</scope>
    <source>
        <strain evidence="3">W79</strain>
    </source>
</reference>
<evidence type="ECO:0000313" key="2">
    <source>
        <dbReference type="EMBL" id="BDU73303.1"/>
    </source>
</evidence>
<dbReference type="InterPro" id="IPR038740">
    <property type="entry name" value="BioF2-like_GNAT_dom"/>
</dbReference>
<evidence type="ECO:0000259" key="1">
    <source>
        <dbReference type="Pfam" id="PF13480"/>
    </source>
</evidence>
<dbReference type="AlphaFoldDB" id="A0AA48GZL8"/>
<gene>
    <name evidence="2" type="ORF">METEAL_24770</name>
</gene>
<sequence>MPRLILHTDLRSAEGPWRALYGDGREHTPFQGFDYCSIVGRFFLLSTRPLYRNRVYEVRDDADRTVLLLPLHVGRGAMAGQAFLWGEFSQAGYLEAITGEATTAGALRFALEAIAGGRPMAFTFSRVRAGSRMDRLVEAAFGPAELERKEMPCAHIPLGVDFDGYLGGLAKGHRQKLRAAARRLEADGRRWEVRTFLDQPMPFATQLRLFDLYWRRMRQKGVNFKVRKYFPYCLRRWFNPTILALGRLPNTCYAILHIDGAVAGFCAGFRAGDGSITLPFLAVEGRFGAYSPGGLLIQGTIRHLLERNDTPVLDLARGNERYKFDYGGVAHANHCYTIRVVRSPGPA</sequence>
<protein>
    <recommendedName>
        <fullName evidence="1">BioF2-like acetyltransferase domain-containing protein</fullName>
    </recommendedName>
</protein>
<dbReference type="RefSeq" id="WP_316411955.1">
    <property type="nucleotide sequence ID" value="NZ_AP027080.1"/>
</dbReference>
<dbReference type="Pfam" id="PF13480">
    <property type="entry name" value="Acetyltransf_6"/>
    <property type="match status" value="1"/>
</dbReference>
<dbReference type="SUPFAM" id="SSF55729">
    <property type="entry name" value="Acyl-CoA N-acyltransferases (Nat)"/>
    <property type="match status" value="1"/>
</dbReference>
<keyword evidence="3" id="KW-1185">Reference proteome</keyword>
<name>A0AA48GZL8_9BACT</name>
<proteinExistence type="predicted"/>
<evidence type="ECO:0000313" key="3">
    <source>
        <dbReference type="Proteomes" id="UP001238179"/>
    </source>
</evidence>
<feature type="domain" description="BioF2-like acetyltransferase" evidence="1">
    <location>
        <begin position="173"/>
        <end position="323"/>
    </location>
</feature>
<dbReference type="KEGG" id="msil:METEAL_24770"/>
<dbReference type="EMBL" id="AP027080">
    <property type="protein sequence ID" value="BDU73303.1"/>
    <property type="molecule type" value="Genomic_DNA"/>
</dbReference>
<dbReference type="Proteomes" id="UP001238179">
    <property type="component" value="Chromosome"/>
</dbReference>
<dbReference type="InterPro" id="IPR016181">
    <property type="entry name" value="Acyl_CoA_acyltransferase"/>
</dbReference>
<accession>A0AA48GZL8</accession>
<organism evidence="2 3">
    <name type="scientific">Mesoterricola silvestris</name>
    <dbReference type="NCBI Taxonomy" id="2927979"/>
    <lineage>
        <taxon>Bacteria</taxon>
        <taxon>Pseudomonadati</taxon>
        <taxon>Acidobacteriota</taxon>
        <taxon>Holophagae</taxon>
        <taxon>Holophagales</taxon>
        <taxon>Holophagaceae</taxon>
        <taxon>Mesoterricola</taxon>
    </lineage>
</organism>